<dbReference type="Gene3D" id="3.40.50.12440">
    <property type="match status" value="2"/>
</dbReference>
<dbReference type="Pfam" id="PF00384">
    <property type="entry name" value="Molybdopterin"/>
    <property type="match status" value="1"/>
</dbReference>
<dbReference type="GO" id="GO:0051536">
    <property type="term" value="F:iron-sulfur cluster binding"/>
    <property type="evidence" value="ECO:0007669"/>
    <property type="project" value="UniProtKB-KW"/>
</dbReference>
<keyword evidence="3" id="KW-0411">Iron-sulfur</keyword>
<dbReference type="InterPro" id="IPR009010">
    <property type="entry name" value="Asp_de-COase-like_dom_sf"/>
</dbReference>
<dbReference type="PANTHER" id="PTHR43742:SF6">
    <property type="entry name" value="OXIDOREDUCTASE YYAE-RELATED"/>
    <property type="match status" value="1"/>
</dbReference>
<feature type="domain" description="4Fe-4S Mo/W bis-MGD-type" evidence="4">
    <location>
        <begin position="80"/>
        <end position="149"/>
    </location>
</feature>
<dbReference type="InterPro" id="IPR006963">
    <property type="entry name" value="Mopterin_OxRdtase_4Fe-4S_dom"/>
</dbReference>
<keyword evidence="2" id="KW-0408">Iron</keyword>
<dbReference type="SUPFAM" id="SSF53706">
    <property type="entry name" value="Formate dehydrogenase/DMSO reductase, domains 1-3"/>
    <property type="match status" value="1"/>
</dbReference>
<name>A0A1F6D4S6_HANXR</name>
<dbReference type="Gene3D" id="2.40.40.20">
    <property type="match status" value="1"/>
</dbReference>
<dbReference type="PROSITE" id="PS51318">
    <property type="entry name" value="TAT"/>
    <property type="match status" value="1"/>
</dbReference>
<dbReference type="InterPro" id="IPR050612">
    <property type="entry name" value="Prok_Mopterin_Oxidored"/>
</dbReference>
<accession>A0A1F6D4S6</accession>
<dbReference type="PANTHER" id="PTHR43742">
    <property type="entry name" value="TRIMETHYLAMINE-N-OXIDE REDUCTASE"/>
    <property type="match status" value="1"/>
</dbReference>
<evidence type="ECO:0000256" key="2">
    <source>
        <dbReference type="ARBA" id="ARBA00023004"/>
    </source>
</evidence>
<dbReference type="GO" id="GO:0046872">
    <property type="term" value="F:metal ion binding"/>
    <property type="evidence" value="ECO:0007669"/>
    <property type="project" value="UniProtKB-KW"/>
</dbReference>
<protein>
    <submittedName>
        <fullName evidence="5">Nitrate oxidoreductase subunit alpha</fullName>
    </submittedName>
</protein>
<sequence>MSDSPLHGDESLRYSTQHSSLLLPRRDFLRWLGIGTGGAALSTLGTPLHLLASADPDQNPLAGAVDRDWEKIYRDQYRYDRTFDWVCSPNDTHACRVRAYVRNGIVTRMGATYDYQDYADLYGNHATSNWNPRQCAKGYTFHRVLYGPYRLRHPIVRKGWKAWADAGFPELTPELKSKYMFDSRGQDEFVQISWEDAFQNIAKALVAISTRYSGEEGKRRLLAQGYQPEMVEETGGAGTRTIKMRGGMGLLGVIGKYGMYRLNNSLALLDAKIRGVGHDEAKAGRNFSNYTWHGDQAPGHPWVHGLQASDCDFNDLRYSKLIIMDGKNLVENKLTDSHWFIECMERGAKIVVIAPEYGPPSTKADYWIPIRPQTDAALWLGVTRLMIDQKQYDEAFVKRFTDFPLLVRTDNLKRLRAAEVFPNYKTTLSPDGPSVKVQGLKPEQHEKLGDFVIWDEGLKGPRAVTRDDVGEQMAKKGFAPALEGTFRVKLVDGKEAEVATLWTLYQTHLKDYDLDTVCEITQAPKDLIVQLAQDIATMRPAAIHQGEGINHWFHATEMNRAAYLPLMLTGNIGQPGAGCHTWAGNYKAALFQGSPWTGPGFKGWVAEDPFEPNLDPNAHGRDVKAHAYTKDEEPAYWNHGDQALIVETPKFGRRNFTGQTHMPTPTKAILFSNVNLINNAKWAYGMIKNVNPNVEMIVSIDIQMTASIEYSDLALPANSWLEFEGLEITASCSNPFLQVWKGGIPPVFDSRDDLMILAGIANALTEVTGDGRFHDYFKFALEGKREVYIQRLLDTSTTTAGYKLGDVMAGKYGPPGGCLMLFRTYPRIPFYEQVHDSEPFHTDTGRMHAYSDDPTAIECGENFIVHREGPEATPYLPNVIVSSNPLVRPEDFGIPLTAEHWDERTIRNVKMPWAKAKMTKNFLWEKGFQFYCLTPKTRHRVHSGWSNVDWHMLYDSNFGDPYRLDKRAPCVGEHQLHMNPQAARDLGINDGDYVYLDANPADRPYLGARPDDPFYRVARCMLRVKYNHAYPYNIVMMKHAPFIATEKSVKAHETRPDGRALSENTGYQANLRYGSQQSITRNWHMPMHQTDTLFHKAKVMMGFIFGGEADNHAVNTVPKETLVRVTKAEDGGMGGKGVWAVATTGYTPDNEGEFMKRYLAGELIKRSS</sequence>
<reference evidence="5 6" key="1">
    <citation type="journal article" date="2016" name="Nat. Commun.">
        <title>Thousands of microbial genomes shed light on interconnected biogeochemical processes in an aquifer system.</title>
        <authorList>
            <person name="Anantharaman K."/>
            <person name="Brown C.T."/>
            <person name="Hug L.A."/>
            <person name="Sharon I."/>
            <person name="Castelle C.J."/>
            <person name="Probst A.J."/>
            <person name="Thomas B.C."/>
            <person name="Singh A."/>
            <person name="Wilkins M.J."/>
            <person name="Karaoz U."/>
            <person name="Brodie E.L."/>
            <person name="Williams K.H."/>
            <person name="Hubbard S.S."/>
            <person name="Banfield J.F."/>
        </authorList>
    </citation>
    <scope>NUCLEOTIDE SEQUENCE [LARGE SCALE GENOMIC DNA]</scope>
    <source>
        <strain evidence="6">RIFCSPLOWO2_12_FULL_64_10</strain>
    </source>
</reference>
<organism evidence="5 6">
    <name type="scientific">Handelsmanbacteria sp. (strain RIFCSPLOWO2_12_FULL_64_10)</name>
    <dbReference type="NCBI Taxonomy" id="1817868"/>
    <lineage>
        <taxon>Bacteria</taxon>
        <taxon>Candidatus Handelsmaniibacteriota</taxon>
    </lineage>
</organism>
<evidence type="ECO:0000256" key="1">
    <source>
        <dbReference type="ARBA" id="ARBA00022723"/>
    </source>
</evidence>
<gene>
    <name evidence="5" type="ORF">A3F84_22210</name>
</gene>
<dbReference type="InterPro" id="IPR006311">
    <property type="entry name" value="TAT_signal"/>
</dbReference>
<dbReference type="Gene3D" id="3.40.50.740">
    <property type="match status" value="1"/>
</dbReference>
<dbReference type="InterPro" id="IPR006656">
    <property type="entry name" value="Mopterin_OxRdtase"/>
</dbReference>
<dbReference type="SUPFAM" id="SSF50692">
    <property type="entry name" value="ADC-like"/>
    <property type="match status" value="1"/>
</dbReference>
<dbReference type="PROSITE" id="PS51669">
    <property type="entry name" value="4FE4S_MOW_BIS_MGD"/>
    <property type="match status" value="1"/>
</dbReference>
<dbReference type="Proteomes" id="UP000178606">
    <property type="component" value="Unassembled WGS sequence"/>
</dbReference>
<proteinExistence type="predicted"/>
<dbReference type="EMBL" id="MFKF01000034">
    <property type="protein sequence ID" value="OGG56357.1"/>
    <property type="molecule type" value="Genomic_DNA"/>
</dbReference>
<evidence type="ECO:0000313" key="6">
    <source>
        <dbReference type="Proteomes" id="UP000178606"/>
    </source>
</evidence>
<dbReference type="GO" id="GO:0016491">
    <property type="term" value="F:oxidoreductase activity"/>
    <property type="evidence" value="ECO:0007669"/>
    <property type="project" value="InterPro"/>
</dbReference>
<dbReference type="AlphaFoldDB" id="A0A1F6D4S6"/>
<keyword evidence="1" id="KW-0479">Metal-binding</keyword>
<evidence type="ECO:0000256" key="3">
    <source>
        <dbReference type="ARBA" id="ARBA00023014"/>
    </source>
</evidence>
<evidence type="ECO:0000313" key="5">
    <source>
        <dbReference type="EMBL" id="OGG56357.1"/>
    </source>
</evidence>
<comment type="caution">
    <text evidence="5">The sequence shown here is derived from an EMBL/GenBank/DDBJ whole genome shotgun (WGS) entry which is preliminary data.</text>
</comment>
<evidence type="ECO:0000259" key="4">
    <source>
        <dbReference type="PROSITE" id="PS51669"/>
    </source>
</evidence>